<evidence type="ECO:0000256" key="4">
    <source>
        <dbReference type="ARBA" id="ARBA00024201"/>
    </source>
</evidence>
<keyword evidence="3" id="KW-0378">Hydrolase</keyword>
<evidence type="ECO:0000313" key="8">
    <source>
        <dbReference type="Proteomes" id="UP000632138"/>
    </source>
</evidence>
<dbReference type="RefSeq" id="WP_203376402.1">
    <property type="nucleotide sequence ID" value="NZ_JAENHP010000003.1"/>
</dbReference>
<dbReference type="InterPro" id="IPR014756">
    <property type="entry name" value="Ig_E-set"/>
</dbReference>
<feature type="domain" description="Enterochelin esterase N-terminal" evidence="6">
    <location>
        <begin position="42"/>
        <end position="145"/>
    </location>
</feature>
<dbReference type="InterPro" id="IPR029058">
    <property type="entry name" value="AB_hydrolase_fold"/>
</dbReference>
<dbReference type="PANTHER" id="PTHR48098">
    <property type="entry name" value="ENTEROCHELIN ESTERASE-RELATED"/>
    <property type="match status" value="1"/>
</dbReference>
<comment type="subcellular location">
    <subcellularLocation>
        <location evidence="1">Cytoplasm</location>
    </subcellularLocation>
</comment>
<evidence type="ECO:0000313" key="7">
    <source>
        <dbReference type="EMBL" id="MBM2616519.1"/>
    </source>
</evidence>
<dbReference type="Gene3D" id="3.40.50.1820">
    <property type="entry name" value="alpha/beta hydrolase"/>
    <property type="match status" value="1"/>
</dbReference>
<feature type="region of interest" description="Disordered" evidence="5">
    <location>
        <begin position="94"/>
        <end position="114"/>
    </location>
</feature>
<dbReference type="Pfam" id="PF00756">
    <property type="entry name" value="Esterase"/>
    <property type="match status" value="1"/>
</dbReference>
<dbReference type="SUPFAM" id="SSF81296">
    <property type="entry name" value="E set domains"/>
    <property type="match status" value="1"/>
</dbReference>
<dbReference type="InterPro" id="IPR021764">
    <property type="entry name" value="Enterochelin_esterase_N"/>
</dbReference>
<dbReference type="InterPro" id="IPR000801">
    <property type="entry name" value="Esterase-like"/>
</dbReference>
<evidence type="ECO:0000256" key="5">
    <source>
        <dbReference type="SAM" id="MobiDB-lite"/>
    </source>
</evidence>
<accession>A0ABS2AB51</accession>
<keyword evidence="2" id="KW-0963">Cytoplasm</keyword>
<dbReference type="InterPro" id="IPR050583">
    <property type="entry name" value="Mycobacterial_A85_antigen"/>
</dbReference>
<keyword evidence="8" id="KW-1185">Reference proteome</keyword>
<dbReference type="Gene3D" id="2.60.40.10">
    <property type="entry name" value="Immunoglobulins"/>
    <property type="match status" value="1"/>
</dbReference>
<evidence type="ECO:0000259" key="6">
    <source>
        <dbReference type="Pfam" id="PF11806"/>
    </source>
</evidence>
<dbReference type="Pfam" id="PF11806">
    <property type="entry name" value="Enterochelin_N"/>
    <property type="match status" value="1"/>
</dbReference>
<dbReference type="PANTHER" id="PTHR48098:SF3">
    <property type="entry name" value="IRON(III) ENTEROBACTIN ESTERASE"/>
    <property type="match status" value="1"/>
</dbReference>
<dbReference type="EMBL" id="JAENHP010000003">
    <property type="protein sequence ID" value="MBM2616519.1"/>
    <property type="molecule type" value="Genomic_DNA"/>
</dbReference>
<name>A0ABS2AB51_9ACTN</name>
<protein>
    <submittedName>
        <fullName evidence="7">DUF3327 domain-containing protein</fullName>
    </submittedName>
</protein>
<evidence type="ECO:0000256" key="1">
    <source>
        <dbReference type="ARBA" id="ARBA00004496"/>
    </source>
</evidence>
<feature type="compositionally biased region" description="Basic and acidic residues" evidence="5">
    <location>
        <begin position="96"/>
        <end position="113"/>
    </location>
</feature>
<organism evidence="7 8">
    <name type="scientific">Paractinoplanes ovalisporus</name>
    <dbReference type="NCBI Taxonomy" id="2810368"/>
    <lineage>
        <taxon>Bacteria</taxon>
        <taxon>Bacillati</taxon>
        <taxon>Actinomycetota</taxon>
        <taxon>Actinomycetes</taxon>
        <taxon>Micromonosporales</taxon>
        <taxon>Micromonosporaceae</taxon>
        <taxon>Paractinoplanes</taxon>
    </lineage>
</organism>
<dbReference type="Proteomes" id="UP000632138">
    <property type="component" value="Unassembled WGS sequence"/>
</dbReference>
<comment type="caution">
    <text evidence="7">The sequence shown here is derived from an EMBL/GenBank/DDBJ whole genome shotgun (WGS) entry which is preliminary data.</text>
</comment>
<proteinExistence type="inferred from homology"/>
<gene>
    <name evidence="7" type="ORF">JIG36_13225</name>
</gene>
<reference evidence="7 8" key="1">
    <citation type="submission" date="2021-01" db="EMBL/GenBank/DDBJ databases">
        <title>Actinoplanes sp. nov. LDG1-06 isolated from lichen.</title>
        <authorList>
            <person name="Saeng-In P."/>
            <person name="Phongsopitanun W."/>
            <person name="Kanchanasin P."/>
            <person name="Yuki M."/>
            <person name="Kudo T."/>
            <person name="Ohkuma M."/>
            <person name="Tanasupawat S."/>
        </authorList>
    </citation>
    <scope>NUCLEOTIDE SEQUENCE [LARGE SCALE GENOMIC DNA]</scope>
    <source>
        <strain evidence="7 8">LDG1-06</strain>
    </source>
</reference>
<sequence length="384" mass="42751">MRSPRITGLLENNTDDTDRLWAELTAAGTPLMEPWGHGRTLVTFLWRGEADRVRAWWNIDVPLTRLPGTDIWHGSEVFPSDLRTIYGLVLGDTEDLPARPDDRGPAQLDRDNPRSVFFEADPDDPTDASSWASVLQLPEAPRSPWTRPHPGIPAGALTTAWFRPDVPVTAYFPYGIEPDDLPILVVFDGYLGQTLMRIPTVLDNLIAEGRIHPTAALFVRGRDETRLRDLTPGPHVGAFADELLPWARTRWGIGSPTGDNVAAGQSRGGLVAAHLGLTRPHLFTGVIAQSGSFWWPAPPEGVPRQLIRDAARQAVPRVRYFLDVGRMETMPGPDNAPSQLDTVREMRDALRSRDCDVTYLEYSGGHDYVNWRHNFPEALIAVTR</sequence>
<evidence type="ECO:0000256" key="2">
    <source>
        <dbReference type="ARBA" id="ARBA00022490"/>
    </source>
</evidence>
<comment type="similarity">
    <text evidence="4">Belongs to the Fes family.</text>
</comment>
<evidence type="ECO:0000256" key="3">
    <source>
        <dbReference type="ARBA" id="ARBA00022801"/>
    </source>
</evidence>
<dbReference type="InterPro" id="IPR013783">
    <property type="entry name" value="Ig-like_fold"/>
</dbReference>
<dbReference type="SUPFAM" id="SSF53474">
    <property type="entry name" value="alpha/beta-Hydrolases"/>
    <property type="match status" value="1"/>
</dbReference>